<proteinExistence type="predicted"/>
<gene>
    <name evidence="3" type="ORF">ABEB36_010185</name>
</gene>
<dbReference type="EMBL" id="JBDJPC010000007">
    <property type="protein sequence ID" value="KAL1494615.1"/>
    <property type="molecule type" value="Genomic_DNA"/>
</dbReference>
<accession>A0ABD1EIU3</accession>
<keyword evidence="1" id="KW-0472">Membrane</keyword>
<keyword evidence="4" id="KW-1185">Reference proteome</keyword>
<evidence type="ECO:0000313" key="3">
    <source>
        <dbReference type="EMBL" id="KAL1494615.1"/>
    </source>
</evidence>
<organism evidence="3 4">
    <name type="scientific">Hypothenemus hampei</name>
    <name type="common">Coffee berry borer</name>
    <dbReference type="NCBI Taxonomy" id="57062"/>
    <lineage>
        <taxon>Eukaryota</taxon>
        <taxon>Metazoa</taxon>
        <taxon>Ecdysozoa</taxon>
        <taxon>Arthropoda</taxon>
        <taxon>Hexapoda</taxon>
        <taxon>Insecta</taxon>
        <taxon>Pterygota</taxon>
        <taxon>Neoptera</taxon>
        <taxon>Endopterygota</taxon>
        <taxon>Coleoptera</taxon>
        <taxon>Polyphaga</taxon>
        <taxon>Cucujiformia</taxon>
        <taxon>Curculionidae</taxon>
        <taxon>Scolytinae</taxon>
        <taxon>Hypothenemus</taxon>
    </lineage>
</organism>
<comment type="caution">
    <text evidence="3">The sequence shown here is derived from an EMBL/GenBank/DDBJ whole genome shotgun (WGS) entry which is preliminary data.</text>
</comment>
<feature type="transmembrane region" description="Helical" evidence="1">
    <location>
        <begin position="155"/>
        <end position="183"/>
    </location>
</feature>
<dbReference type="Proteomes" id="UP001566132">
    <property type="component" value="Unassembled WGS sequence"/>
</dbReference>
<keyword evidence="1" id="KW-1133">Transmembrane helix</keyword>
<name>A0ABD1EIU3_HYPHA</name>
<protein>
    <submittedName>
        <fullName evidence="3">Uncharacterized protein</fullName>
    </submittedName>
</protein>
<dbReference type="AlphaFoldDB" id="A0ABD1EIU3"/>
<evidence type="ECO:0000256" key="1">
    <source>
        <dbReference type="SAM" id="Phobius"/>
    </source>
</evidence>
<evidence type="ECO:0000256" key="2">
    <source>
        <dbReference type="SAM" id="SignalP"/>
    </source>
</evidence>
<keyword evidence="2" id="KW-0732">Signal</keyword>
<keyword evidence="1" id="KW-0812">Transmembrane</keyword>
<sequence length="239" mass="27362">MSSRKTTTLLIFLLIKSIQTSDEYVKELRKECLRTRRPYFCVTSKIAKFLEDFELERPVGGTIKLVKISPQRGVAGLLPDSRFLSSDTQWEKIVKFLRRKLANFVSSHGIAFELPDGVSVVQSRGFKEKDEPVENKLNDVTTDEGRGHKLKDKKIFILSVIIMAKLVKIIIIVNLIFFALLFIKKIILLTAIVFPSVLSHIKEACQKHHAKIHAEEIPSHSPSWFGWRQDGVENPYWSS</sequence>
<evidence type="ECO:0000313" key="4">
    <source>
        <dbReference type="Proteomes" id="UP001566132"/>
    </source>
</evidence>
<reference evidence="3 4" key="1">
    <citation type="submission" date="2024-05" db="EMBL/GenBank/DDBJ databases">
        <title>Genetic variation in Jamaican populations of the coffee berry borer (Hypothenemus hampei).</title>
        <authorList>
            <person name="Errbii M."/>
            <person name="Myrie A."/>
        </authorList>
    </citation>
    <scope>NUCLEOTIDE SEQUENCE [LARGE SCALE GENOMIC DNA]</scope>
    <source>
        <strain evidence="3">JA-Hopewell-2020-01-JO</strain>
        <tissue evidence="3">Whole body</tissue>
    </source>
</reference>
<feature type="chain" id="PRO_5044887956" evidence="2">
    <location>
        <begin position="21"/>
        <end position="239"/>
    </location>
</feature>
<dbReference type="InterPro" id="IPR012464">
    <property type="entry name" value="DUF1676"/>
</dbReference>
<feature type="signal peptide" evidence="2">
    <location>
        <begin position="1"/>
        <end position="20"/>
    </location>
</feature>
<dbReference type="PANTHER" id="PTHR21879">
    <property type="entry name" value="FI03362P-RELATED-RELATED"/>
    <property type="match status" value="1"/>
</dbReference>
<dbReference type="Pfam" id="PF07898">
    <property type="entry name" value="DUF1676"/>
    <property type="match status" value="1"/>
</dbReference>